<dbReference type="SUPFAM" id="SSF57184">
    <property type="entry name" value="Growth factor receptor domain"/>
    <property type="match status" value="1"/>
</dbReference>
<dbReference type="PROSITE" id="PS01248">
    <property type="entry name" value="EGF_LAM_1"/>
    <property type="match status" value="2"/>
</dbReference>
<feature type="disulfide bond" evidence="12">
    <location>
        <begin position="1276"/>
        <end position="1290"/>
    </location>
</feature>
<evidence type="ECO:0000256" key="10">
    <source>
        <dbReference type="ARBA" id="ARBA00023292"/>
    </source>
</evidence>
<dbReference type="InterPro" id="IPR016201">
    <property type="entry name" value="PSI"/>
</dbReference>
<dbReference type="GO" id="GO:0005509">
    <property type="term" value="F:calcium ion binding"/>
    <property type="evidence" value="ECO:0007669"/>
    <property type="project" value="InterPro"/>
</dbReference>
<dbReference type="InterPro" id="IPR002049">
    <property type="entry name" value="LE_dom"/>
</dbReference>
<evidence type="ECO:0000259" key="16">
    <source>
        <dbReference type="PROSITE" id="PS50026"/>
    </source>
</evidence>
<feature type="disulfide bond" evidence="12">
    <location>
        <begin position="1264"/>
        <end position="1273"/>
    </location>
</feature>
<evidence type="ECO:0000256" key="2">
    <source>
        <dbReference type="ARBA" id="ARBA00022441"/>
    </source>
</evidence>
<keyword evidence="4 13" id="KW-0812">Transmembrane</keyword>
<comment type="subcellular location">
    <subcellularLocation>
        <location evidence="1">Membrane</location>
        <topology evidence="1">Single-pass type I membrane protein</topology>
    </subcellularLocation>
</comment>
<feature type="chain" id="PRO_5012176171" description="EGF-like domain-containing protein" evidence="14">
    <location>
        <begin position="24"/>
        <end position="2851"/>
    </location>
</feature>
<keyword evidence="13" id="KW-0472">Membrane</keyword>
<feature type="domain" description="EGF-like" evidence="16">
    <location>
        <begin position="2197"/>
        <end position="2240"/>
    </location>
</feature>
<evidence type="ECO:0008006" key="20">
    <source>
        <dbReference type="Google" id="ProtNLM"/>
    </source>
</evidence>
<evidence type="ECO:0000256" key="3">
    <source>
        <dbReference type="ARBA" id="ARBA00022536"/>
    </source>
</evidence>
<feature type="transmembrane region" description="Helical" evidence="13">
    <location>
        <begin position="2658"/>
        <end position="2680"/>
    </location>
</feature>
<evidence type="ECO:0000256" key="13">
    <source>
        <dbReference type="SAM" id="Phobius"/>
    </source>
</evidence>
<reference evidence="18 19" key="1">
    <citation type="submission" date="2017-06" db="EMBL/GenBank/DDBJ databases">
        <title>A platform for efficient transgenesis in Macrostomum lignano, a flatworm model organism for stem cell research.</title>
        <authorList>
            <person name="Berezikov E."/>
        </authorList>
    </citation>
    <scope>NUCLEOTIDE SEQUENCE [LARGE SCALE GENOMIC DNA]</scope>
    <source>
        <strain evidence="18">DV1</strain>
        <tissue evidence="18">Whole organism</tissue>
    </source>
</reference>
<keyword evidence="2" id="KW-0880">Kelch repeat</keyword>
<keyword evidence="10 12" id="KW-0424">Laminin EGF-like domain</keyword>
<dbReference type="Pfam" id="PF12947">
    <property type="entry name" value="EGF_3"/>
    <property type="match status" value="1"/>
</dbReference>
<proteinExistence type="predicted"/>
<dbReference type="PROSITE" id="PS00022">
    <property type="entry name" value="EGF_1"/>
    <property type="match status" value="2"/>
</dbReference>
<evidence type="ECO:0000259" key="17">
    <source>
        <dbReference type="PROSITE" id="PS50027"/>
    </source>
</evidence>
<feature type="signal peptide" evidence="14">
    <location>
        <begin position="1"/>
        <end position="23"/>
    </location>
</feature>
<feature type="domain" description="EGF-like" evidence="16">
    <location>
        <begin position="1159"/>
        <end position="1191"/>
    </location>
</feature>
<evidence type="ECO:0000256" key="4">
    <source>
        <dbReference type="ARBA" id="ARBA00022692"/>
    </source>
</evidence>
<dbReference type="CDD" id="cd00054">
    <property type="entry name" value="EGF_CA"/>
    <property type="match status" value="3"/>
</dbReference>
<feature type="disulfide bond" evidence="12">
    <location>
        <begin position="1245"/>
        <end position="1262"/>
    </location>
</feature>
<dbReference type="SMART" id="SM00179">
    <property type="entry name" value="EGF_CA"/>
    <property type="match status" value="3"/>
</dbReference>
<feature type="disulfide bond" evidence="12">
    <location>
        <begin position="1243"/>
        <end position="1255"/>
    </location>
</feature>
<dbReference type="OrthoDB" id="263283at2759"/>
<keyword evidence="5 14" id="KW-0732">Signal</keyword>
<dbReference type="InterPro" id="IPR056863">
    <property type="entry name" value="LMN_ATRN_NET-like_EGF"/>
</dbReference>
<dbReference type="EMBL" id="NIVC01000673">
    <property type="protein sequence ID" value="PAA78636.1"/>
    <property type="molecule type" value="Genomic_DNA"/>
</dbReference>
<dbReference type="SMART" id="SM00423">
    <property type="entry name" value="PSI"/>
    <property type="match status" value="6"/>
</dbReference>
<keyword evidence="3 11" id="KW-0245">EGF-like domain</keyword>
<dbReference type="Pfam" id="PF24973">
    <property type="entry name" value="EGF_LMN_ATRN"/>
    <property type="match status" value="2"/>
</dbReference>
<dbReference type="PANTHER" id="PTHR46093">
    <property type="entry name" value="ACYL-COA-BINDING DOMAIN-CONTAINING PROTEIN 5"/>
    <property type="match status" value="1"/>
</dbReference>
<dbReference type="Gene3D" id="2.10.25.10">
    <property type="entry name" value="Laminin"/>
    <property type="match status" value="8"/>
</dbReference>
<dbReference type="PANTHER" id="PTHR46093:SF18">
    <property type="entry name" value="FIBRONECTIN TYPE-III DOMAIN-CONTAINING PROTEIN"/>
    <property type="match status" value="1"/>
</dbReference>
<feature type="domain" description="CUB" evidence="15">
    <location>
        <begin position="33"/>
        <end position="164"/>
    </location>
</feature>
<dbReference type="Pfam" id="PF24981">
    <property type="entry name" value="Beta-prop_ATRN-LZTR1"/>
    <property type="match status" value="1"/>
</dbReference>
<dbReference type="FunFam" id="2.10.25.10:FF:000038">
    <property type="entry name" value="Fibrillin 2"/>
    <property type="match status" value="1"/>
</dbReference>
<protein>
    <recommendedName>
        <fullName evidence="20">EGF-like domain-containing protein</fullName>
    </recommendedName>
</protein>
<organism evidence="18 19">
    <name type="scientific">Macrostomum lignano</name>
    <dbReference type="NCBI Taxonomy" id="282301"/>
    <lineage>
        <taxon>Eukaryota</taxon>
        <taxon>Metazoa</taxon>
        <taxon>Spiralia</taxon>
        <taxon>Lophotrochozoa</taxon>
        <taxon>Platyhelminthes</taxon>
        <taxon>Rhabditophora</taxon>
        <taxon>Macrostomorpha</taxon>
        <taxon>Macrostomida</taxon>
        <taxon>Macrostomidae</taxon>
        <taxon>Macrostomum</taxon>
    </lineage>
</organism>
<dbReference type="CDD" id="cd00055">
    <property type="entry name" value="EGF_Lam"/>
    <property type="match status" value="3"/>
</dbReference>
<evidence type="ECO:0000256" key="12">
    <source>
        <dbReference type="PROSITE-ProRule" id="PRU00460"/>
    </source>
</evidence>
<dbReference type="InterPro" id="IPR000152">
    <property type="entry name" value="EGF-type_Asp/Asn_hydroxyl_site"/>
</dbReference>
<dbReference type="SMART" id="SM00180">
    <property type="entry name" value="EGF_Lam"/>
    <property type="match status" value="4"/>
</dbReference>
<dbReference type="InterPro" id="IPR000742">
    <property type="entry name" value="EGF"/>
</dbReference>
<evidence type="ECO:0000256" key="8">
    <source>
        <dbReference type="ARBA" id="ARBA00023157"/>
    </source>
</evidence>
<evidence type="ECO:0000256" key="6">
    <source>
        <dbReference type="ARBA" id="ARBA00022737"/>
    </source>
</evidence>
<dbReference type="SUPFAM" id="SSF57196">
    <property type="entry name" value="EGF/Laminin"/>
    <property type="match status" value="1"/>
</dbReference>
<comment type="caution">
    <text evidence="18">The sequence shown here is derived from an EMBL/GenBank/DDBJ whole genome shotgun (WGS) entry which is preliminary data.</text>
</comment>
<evidence type="ECO:0000256" key="14">
    <source>
        <dbReference type="SAM" id="SignalP"/>
    </source>
</evidence>
<dbReference type="Pfam" id="PF00053">
    <property type="entry name" value="EGF_laminin"/>
    <property type="match status" value="2"/>
</dbReference>
<evidence type="ECO:0000256" key="1">
    <source>
        <dbReference type="ARBA" id="ARBA00004479"/>
    </source>
</evidence>
<feature type="domain" description="EGF-like" evidence="16">
    <location>
        <begin position="1117"/>
        <end position="1158"/>
    </location>
</feature>
<dbReference type="SUPFAM" id="SSF117281">
    <property type="entry name" value="Kelch motif"/>
    <property type="match status" value="2"/>
</dbReference>
<keyword evidence="6" id="KW-0677">Repeat</keyword>
<sequence>MQLLELPLSLAFLLLIINHQCSGDTSIRLIQICQGKSDRTNRFNITANSSEKITFTLSGYESLTQCILRVRASEPNQTIRVLQSKDSYGTIMLTECLVDFLRITDGGCSGDGSANTVGLLSYDGGSADMRYSVPLIAYSGCMTLDFLASPRINKNGFKVELVVEHCPASCMSRGTCNSGVCQCSPGFYGRACQHEVLSCDDHGTWNATRLACDCQPGYSGAQCTYKFADTAGDQKPSPWHPLQYDGRGLSPRFFHQSVFNQQRATYFAFGGRTLNNCLSDLVAYSFHGNAWATISPAVGSKAPVARYGHVMATVDDYILVYGGLTFNDSILGDMWLFNLTESRWTEVSLPSSTDAADWRPQPVGLAASAVDEANRRWFIFGGRAANGRWSGEMFSVDLAPGGVDKLSVRPVGYAGNAQNGPHLRLPREGHSMVHDPATGNLLVFGGAPAPDHRTGYRVLERRRYSSELMAFHLAKRVWSALAGSSAVQPDAVAYHGAARIGRYLVVMGGAVNSAKGGPSLDGCFADTQYLYHIDCGVWVEPKDVIRAAAPAVPFKGAMGLTATAVNENAIVFAGGFSGLLHTDVQLYLVTGNVARHRNAPPQSATQRCASYGQNELDCTSDIDCGFCPDGSSQPCRSRRRELTNNTSTTSCQLRSTLTCPGLCAGALGKADCADACLGVGSAAGCVWQTGPAGGQKCLHLVDSVGGVTVTNNRGDCPADDRIYLAYLRPDNASLMWPDDIIPVSSVQSVPFSYNWPQHPALDTERRFQNSTYALYMSSLAELYPLVADPTNASFLRAQLAGWRNAYRLPKIFAALGWNSSIDSVVPLATQSIAGVDSVRLDSGFYLFPAPTGPGQLRRLTHRMEFSWFGQTSSASGFSLSLQLGRRVAEAYTLLNSSLLHPAAIADFADCSRQTTCLGCLLQRACGWCQSSRSCQPLAASAVCSNNRSQAAVPEHCPACNASYADCVGCVADPGCEWHSGMAMCVRRGRFPTAEVAGLVTACPAMCEQLSNCSVCLASAGCVWSAATNRCLPQGWVEQLDLLSVQSPWSDLSADAKFCQDCSSRTLCTDCLRGPRTCSWCYSPGQPHLGRCLPGLDANCSLEAGSNLTALASFTCPPVDECALGLATDCHPNATCTDLPSGYKCVCNPGFVGNGSVCTRVCHPACQNGARCSGLPDYRCLCPLGWTGPDCSQDCGCNGHANCSGGVGICDACQHGAAGQSCEFCGPGFYRPDTSSPSASCLPCQCHGYGAPPELCNNSTGHCRCLGNTAGAQCETCLSGFSGSPADGLPCYSICSLDKRQTVTLLADTNNNSSWLIGQANALPGSCYALVSAAPASSASSPPVSLLIRVTFYVPCLAGAVHLYNGSAVPAGLAFHPSLLARWCGTPSAVTSGDFLAPAGTAVSLVFESNTASSNFTALFAAIQCPGCGYGYVCNRASGLCQAAASSTAAEGSAACPNNCSSGSGGGICRSDSLGACECSWNRTGADCSQQLNYRSFGYDSLSDADRLPDNPASVRGHPPRLYGHSLTRCGDYLYLYGGMDPRSGFAGGISNQLWRADLSSMLWSNLTDRLSSPLPGLYLHRAACHANDTLVIVAGRASPQVSSPDSYIFLLNTSSMQVKSMPMNCLPSRPQLVGFDMSLIPEPPGNSGLLFKLYIIGGIFMTPSYSWEPAETSTGPLVVSVYSDRCQCVGSANLNSQSPSNGPLAVFGHSVAAWRHTVYSFGGMEHDGEKFSPSDHLYAYDTVQRKFYKLPVSPGQVWPKPMAFHSLVSIGDYLLLHGGNASYSGSDAGSGGGGFVYGPARNWLYSVRCNQWLPLANDTVLVQGADAINSTLWPTADSAFPLVYPTAAAAPAATPNGTGRPPGYHYVYTYGGSVHGRVNGRLGRLRVPASPCEATRGSGAWCLAFGCQICSGECRPPGFAPASPSEPCSDISACSGNSSRAPACDTLLTSCSICTEKSLRNAPDHLSSTALVNCVYCNGTCRLAPNPSVNPCGSNYSALAPVQCASCPAGTCQRCSQQPQCLYADASSGGDGHLKCRQRKLDGSESDVGACSILSRRSPCGRSSAGGCTECASSVGGFESGSLGCAWLQSGQQSGGFCLPAAFIEPLCPDGACGKFALKSSPPLIGSAACPALNGTGCDNQTYCKSCLARCRGRGWCADSPAGSGAGRCLVGGFAKPSAGEAACASPSSWHFDACPPENECENEHHNCDLERQVCVDQIDGFRCECRPGYNWNNATRICEPVCTRGCNATQGRCTKPDVCTCLFGFTGDTCDVACDCNGHSNCAGPSPADRATCLSCHNNTRGSHCQFCSPLHAGDAASGQACLPCSQVCNGHSRVCLNETDRLKHANWPDRFPIDGSNFSWIQQGPSIDDAVCMNCDGNTEGSRCEQCSRGNYRLGFNRLLPCKPCQCNGHSDFCLPDTGQGCDCQNNTRTSCTDRDQRCREQQCAVCADFYSGKPTDGRQCYHKMGVNNYFCLDYRHSQKACGVPDPPATLPTGRTLFFQVNPGFLNIDVRLFVDIIRGAADLYLALSDRTFVVNNTVDANGFWSNLVSIDYQAAAMLPRQPDGRRRRRSVVSDPPVLSDRVLEVSANPYLTYVSLPVSGSILIVRNATRRVLITIPCQSYEFSLNKFYLVVQGVSTDVNVSGIVFFRQDQNHINLLVFFSMFFSCFFLLFGLVVLAWKARQAHSRRVARQRRERERQSMAARPFGRVRLILPCATTDSSHAGLVNPVCLEPLVTGAAGKAGQAAALCTVLIQLPHPQPGGSFCLGSALVLTRGLAPFLHGRAPPHHQPQQPHQRPGLPRVVIADNAEASEAAANAEIVVEDGERDEAVELATPSGDVHRRTGQATSNC</sequence>
<dbReference type="PROSITE" id="PS01186">
    <property type="entry name" value="EGF_2"/>
    <property type="match status" value="3"/>
</dbReference>
<feature type="domain" description="Laminin EGF-like" evidence="17">
    <location>
        <begin position="1243"/>
        <end position="1292"/>
    </location>
</feature>
<name>A0A267FY10_9PLAT</name>
<evidence type="ECO:0000256" key="9">
    <source>
        <dbReference type="ARBA" id="ARBA00023180"/>
    </source>
</evidence>
<dbReference type="InterPro" id="IPR000859">
    <property type="entry name" value="CUB_dom"/>
</dbReference>
<evidence type="ECO:0000256" key="5">
    <source>
        <dbReference type="ARBA" id="ARBA00022729"/>
    </source>
</evidence>
<dbReference type="InterPro" id="IPR015915">
    <property type="entry name" value="Kelch-typ_b-propeller"/>
</dbReference>
<keyword evidence="7 13" id="KW-1133">Transmembrane helix</keyword>
<evidence type="ECO:0000259" key="15">
    <source>
        <dbReference type="PROSITE" id="PS01180"/>
    </source>
</evidence>
<dbReference type="GO" id="GO:0016020">
    <property type="term" value="C:membrane"/>
    <property type="evidence" value="ECO:0007669"/>
    <property type="project" value="UniProtKB-SubCell"/>
</dbReference>
<feature type="disulfide bond" evidence="11">
    <location>
        <begin position="1161"/>
        <end position="1171"/>
    </location>
</feature>
<dbReference type="InterPro" id="IPR024731">
    <property type="entry name" value="NELL2-like_EGF"/>
</dbReference>
<dbReference type="FunFam" id="2.10.25.10:FF:000188">
    <property type="entry name" value="Laminin subunit gamma 2"/>
    <property type="match status" value="1"/>
</dbReference>
<dbReference type="STRING" id="282301.A0A267FY10"/>
<dbReference type="Gene3D" id="2.120.10.80">
    <property type="entry name" value="Kelch-type beta propeller"/>
    <property type="match status" value="3"/>
</dbReference>
<evidence type="ECO:0000313" key="19">
    <source>
        <dbReference type="Proteomes" id="UP000215902"/>
    </source>
</evidence>
<evidence type="ECO:0000256" key="7">
    <source>
        <dbReference type="ARBA" id="ARBA00022989"/>
    </source>
</evidence>
<dbReference type="SMART" id="SM00181">
    <property type="entry name" value="EGF"/>
    <property type="match status" value="9"/>
</dbReference>
<dbReference type="GO" id="GO:0005604">
    <property type="term" value="C:basement membrane"/>
    <property type="evidence" value="ECO:0007669"/>
    <property type="project" value="UniProtKB-ARBA"/>
</dbReference>
<feature type="disulfide bond" evidence="11">
    <location>
        <begin position="1181"/>
        <end position="1190"/>
    </location>
</feature>
<dbReference type="Proteomes" id="UP000215902">
    <property type="component" value="Unassembled WGS sequence"/>
</dbReference>
<dbReference type="PROSITE" id="PS50027">
    <property type="entry name" value="EGF_LAM_2"/>
    <property type="match status" value="1"/>
</dbReference>
<dbReference type="InterPro" id="IPR009030">
    <property type="entry name" value="Growth_fac_rcpt_cys_sf"/>
</dbReference>
<gene>
    <name evidence="18" type="ORF">BOX15_Mlig000572g3</name>
</gene>
<keyword evidence="19" id="KW-1185">Reference proteome</keyword>
<dbReference type="InterPro" id="IPR056737">
    <property type="entry name" value="Beta-prop_ATRN-MKLN-like"/>
</dbReference>
<comment type="caution">
    <text evidence="11">Lacks conserved residue(s) required for the propagation of feature annotation.</text>
</comment>
<dbReference type="PROSITE" id="PS00010">
    <property type="entry name" value="ASX_HYDROXYL"/>
    <property type="match status" value="2"/>
</dbReference>
<keyword evidence="9" id="KW-0325">Glycoprotein</keyword>
<dbReference type="PROSITE" id="PS50026">
    <property type="entry name" value="EGF_3"/>
    <property type="match status" value="3"/>
</dbReference>
<dbReference type="InterPro" id="IPR001881">
    <property type="entry name" value="EGF-like_Ca-bd_dom"/>
</dbReference>
<evidence type="ECO:0000313" key="18">
    <source>
        <dbReference type="EMBL" id="PAA78636.1"/>
    </source>
</evidence>
<dbReference type="PROSITE" id="PS01180">
    <property type="entry name" value="CUB"/>
    <property type="match status" value="1"/>
</dbReference>
<keyword evidence="8 11" id="KW-1015">Disulfide bond</keyword>
<evidence type="ECO:0000256" key="11">
    <source>
        <dbReference type="PROSITE-ProRule" id="PRU00076"/>
    </source>
</evidence>
<accession>A0A267FY10</accession>